<evidence type="ECO:0000313" key="1">
    <source>
        <dbReference type="EMBL" id="EPX62463.1"/>
    </source>
</evidence>
<dbReference type="Proteomes" id="UP000011682">
    <property type="component" value="Unassembled WGS sequence"/>
</dbReference>
<proteinExistence type="predicted"/>
<comment type="caution">
    <text evidence="1">The sequence shown here is derived from an EMBL/GenBank/DDBJ whole genome shotgun (WGS) entry which is preliminary data.</text>
</comment>
<organism evidence="1 2">
    <name type="scientific">Cystobacter fuscus (strain ATCC 25194 / DSM 2262 / NBRC 100088 / M29)</name>
    <dbReference type="NCBI Taxonomy" id="1242864"/>
    <lineage>
        <taxon>Bacteria</taxon>
        <taxon>Pseudomonadati</taxon>
        <taxon>Myxococcota</taxon>
        <taxon>Myxococcia</taxon>
        <taxon>Myxococcales</taxon>
        <taxon>Cystobacterineae</taxon>
        <taxon>Archangiaceae</taxon>
        <taxon>Cystobacter</taxon>
    </lineage>
</organism>
<keyword evidence="2" id="KW-1185">Reference proteome</keyword>
<reference evidence="1" key="1">
    <citation type="submission" date="2013-05" db="EMBL/GenBank/DDBJ databases">
        <title>Genome assembly of Cystobacter fuscus DSM 2262.</title>
        <authorList>
            <person name="Sharma G."/>
            <person name="Khatri I."/>
            <person name="Kaur C."/>
            <person name="Mayilraj S."/>
            <person name="Subramanian S."/>
        </authorList>
    </citation>
    <scope>NUCLEOTIDE SEQUENCE [LARGE SCALE GENOMIC DNA]</scope>
    <source>
        <strain evidence="1">DSM 2262</strain>
    </source>
</reference>
<gene>
    <name evidence="1" type="ORF">D187_008651</name>
</gene>
<accession>S9R0M4</accession>
<sequence length="43" mass="4673">MSESFGSHTHPAEFLMTTTPVNFMPSSSQFVAHSVARSFGTLL</sequence>
<name>S9R0M4_CYSF2</name>
<dbReference type="AlphaFoldDB" id="S9R0M4"/>
<protein>
    <submittedName>
        <fullName evidence="1">Uncharacterized protein</fullName>
    </submittedName>
</protein>
<evidence type="ECO:0000313" key="2">
    <source>
        <dbReference type="Proteomes" id="UP000011682"/>
    </source>
</evidence>
<dbReference type="EMBL" id="ANAH02000007">
    <property type="protein sequence ID" value="EPX62463.1"/>
    <property type="molecule type" value="Genomic_DNA"/>
</dbReference>